<feature type="signal peptide" evidence="2">
    <location>
        <begin position="1"/>
        <end position="19"/>
    </location>
</feature>
<feature type="compositionally biased region" description="Basic and acidic residues" evidence="1">
    <location>
        <begin position="200"/>
        <end position="210"/>
    </location>
</feature>
<keyword evidence="4" id="KW-1185">Reference proteome</keyword>
<name>A0A4V3XBZ3_9AGAM</name>
<proteinExistence type="predicted"/>
<dbReference type="Proteomes" id="UP000308199">
    <property type="component" value="Unassembled WGS sequence"/>
</dbReference>
<dbReference type="AlphaFoldDB" id="A0A4V3XBZ3"/>
<comment type="caution">
    <text evidence="3">The sequence shown here is derived from an EMBL/GenBank/DDBJ whole genome shotgun (WGS) entry which is preliminary data.</text>
</comment>
<evidence type="ECO:0000313" key="3">
    <source>
        <dbReference type="EMBL" id="THH03863.1"/>
    </source>
</evidence>
<evidence type="ECO:0000313" key="4">
    <source>
        <dbReference type="Proteomes" id="UP000308199"/>
    </source>
</evidence>
<keyword evidence="2" id="KW-0732">Signal</keyword>
<evidence type="ECO:0000256" key="1">
    <source>
        <dbReference type="SAM" id="MobiDB-lite"/>
    </source>
</evidence>
<feature type="region of interest" description="Disordered" evidence="1">
    <location>
        <begin position="390"/>
        <end position="442"/>
    </location>
</feature>
<feature type="compositionally biased region" description="Low complexity" evidence="1">
    <location>
        <begin position="311"/>
        <end position="325"/>
    </location>
</feature>
<dbReference type="OrthoDB" id="10683054at2759"/>
<feature type="compositionally biased region" description="Polar residues" evidence="1">
    <location>
        <begin position="326"/>
        <end position="335"/>
    </location>
</feature>
<feature type="region of interest" description="Disordered" evidence="1">
    <location>
        <begin position="194"/>
        <end position="335"/>
    </location>
</feature>
<feature type="chain" id="PRO_5020441921" evidence="2">
    <location>
        <begin position="20"/>
        <end position="482"/>
    </location>
</feature>
<organism evidence="3 4">
    <name type="scientific">Phellinidium pouzarii</name>
    <dbReference type="NCBI Taxonomy" id="167371"/>
    <lineage>
        <taxon>Eukaryota</taxon>
        <taxon>Fungi</taxon>
        <taxon>Dikarya</taxon>
        <taxon>Basidiomycota</taxon>
        <taxon>Agaricomycotina</taxon>
        <taxon>Agaricomycetes</taxon>
        <taxon>Hymenochaetales</taxon>
        <taxon>Hymenochaetaceae</taxon>
        <taxon>Phellinidium</taxon>
    </lineage>
</organism>
<gene>
    <name evidence="3" type="ORF">EW145_g5946</name>
</gene>
<feature type="compositionally biased region" description="Polar residues" evidence="1">
    <location>
        <begin position="110"/>
        <end position="120"/>
    </location>
</feature>
<evidence type="ECO:0000256" key="2">
    <source>
        <dbReference type="SAM" id="SignalP"/>
    </source>
</evidence>
<feature type="compositionally biased region" description="Acidic residues" evidence="1">
    <location>
        <begin position="279"/>
        <end position="289"/>
    </location>
</feature>
<protein>
    <submittedName>
        <fullName evidence="3">Uncharacterized protein</fullName>
    </submittedName>
</protein>
<feature type="region of interest" description="Disordered" evidence="1">
    <location>
        <begin position="106"/>
        <end position="126"/>
    </location>
</feature>
<sequence>MFTFTLALSQLPLLPLCSQFKWTSHSSQTPSGSGPAPTVLLSMGSALGLAIPTLARALATASPEVAAANAQRERELEREEGERNTLWGGLRERLVHRRGERRRAFASRSTEFSRPGASTRTVDRERGSDSSIIPIFLLSELARAFNLGPSQEGHFSESEETDNRRELDDESSDSFGHFLIDLQMDLRMALAQMETVSNSDSDRTSDENRPSRSAGDSAESNDTVRTNVESANPIKPDAIDESVTDSPARVGPIVSKVGDDIGGTRSPSMLKAHISSDENNSDAEVMESSDSERSTGSDSNENSGSLPPDGPASLADPSSSDSASSTWGDHNSTDNSRAIDKWRIYRFPEVQFPQSRQQNGTPSIVPSIFCTDHPLNAQPMAASTMETVPDPVLPLTQNTRRPPPPQAPYHSSRRDDEADEAVRRPRDPDAGSTIRISSTEPQAAEVAQIPLIRIRVLRRHLAGLVRTSFTFPGDTTLPTIES</sequence>
<feature type="compositionally biased region" description="Basic and acidic residues" evidence="1">
    <location>
        <begin position="154"/>
        <end position="167"/>
    </location>
</feature>
<feature type="compositionally biased region" description="Polar residues" evidence="1">
    <location>
        <begin position="218"/>
        <end position="230"/>
    </location>
</feature>
<feature type="compositionally biased region" description="Basic and acidic residues" evidence="1">
    <location>
        <begin position="412"/>
        <end position="429"/>
    </location>
</feature>
<accession>A0A4V3XBZ3</accession>
<feature type="region of interest" description="Disordered" evidence="1">
    <location>
        <begin position="149"/>
        <end position="171"/>
    </location>
</feature>
<reference evidence="3 4" key="1">
    <citation type="submission" date="2019-02" db="EMBL/GenBank/DDBJ databases">
        <title>Genome sequencing of the rare red list fungi Phellinidium pouzarii.</title>
        <authorList>
            <person name="Buettner E."/>
            <person name="Kellner H."/>
        </authorList>
    </citation>
    <scope>NUCLEOTIDE SEQUENCE [LARGE SCALE GENOMIC DNA]</scope>
    <source>
        <strain evidence="3 4">DSM 108285</strain>
    </source>
</reference>
<dbReference type="EMBL" id="SGPK01000402">
    <property type="protein sequence ID" value="THH03863.1"/>
    <property type="molecule type" value="Genomic_DNA"/>
</dbReference>